<dbReference type="InterPro" id="IPR003018">
    <property type="entry name" value="GAF"/>
</dbReference>
<dbReference type="InterPro" id="IPR029016">
    <property type="entry name" value="GAF-like_dom_sf"/>
</dbReference>
<evidence type="ECO:0000313" key="3">
    <source>
        <dbReference type="Proteomes" id="UP000324974"/>
    </source>
</evidence>
<dbReference type="Gene3D" id="3.30.450.40">
    <property type="match status" value="1"/>
</dbReference>
<dbReference type="EMBL" id="CP042425">
    <property type="protein sequence ID" value="QEL14145.1"/>
    <property type="molecule type" value="Genomic_DNA"/>
</dbReference>
<dbReference type="KEGG" id="lrs:PX52LOC_01015"/>
<dbReference type="AlphaFoldDB" id="A0A5C1A6X6"/>
<evidence type="ECO:0000313" key="2">
    <source>
        <dbReference type="EMBL" id="QEL14145.1"/>
    </source>
</evidence>
<keyword evidence="3" id="KW-1185">Reference proteome</keyword>
<proteinExistence type="predicted"/>
<reference evidence="3" key="1">
    <citation type="submission" date="2019-08" db="EMBL/GenBank/DDBJ databases">
        <title>Limnoglobus roseus gen. nov., sp. nov., a novel freshwater planctomycete with a giant genome from the family Gemmataceae.</title>
        <authorList>
            <person name="Kulichevskaya I.S."/>
            <person name="Naumoff D.G."/>
            <person name="Miroshnikov K."/>
            <person name="Ivanova A."/>
            <person name="Philippov D.A."/>
            <person name="Hakobyan A."/>
            <person name="Rijpstra I.C."/>
            <person name="Sinninghe Damste J.S."/>
            <person name="Liesack W."/>
            <person name="Dedysh S.N."/>
        </authorList>
    </citation>
    <scope>NUCLEOTIDE SEQUENCE [LARGE SCALE GENOMIC DNA]</scope>
    <source>
        <strain evidence="3">PX52</strain>
    </source>
</reference>
<dbReference type="SUPFAM" id="SSF55781">
    <property type="entry name" value="GAF domain-like"/>
    <property type="match status" value="1"/>
</dbReference>
<dbReference type="Pfam" id="PF01590">
    <property type="entry name" value="GAF"/>
    <property type="match status" value="1"/>
</dbReference>
<gene>
    <name evidence="2" type="ORF">PX52LOC_01015</name>
</gene>
<accession>A0A5C1A6X6</accession>
<sequence length="157" mass="17418">MDTAAQHVELTEALTRDGIRAALTVLNRTSGHRFTAMYRFGPSRTHNLFFYDRENPDVCEGKDHPIEATYCVYVKEEGGPFLLADATVDERVMLHEAQFKIQAYCGVPLVNTNGTIFGTLCHYDTEPVGVTPAAVELMIYFSALLVRHGHNLSPDGA</sequence>
<dbReference type="OrthoDB" id="5571399at2"/>
<feature type="domain" description="GAF" evidence="1">
    <location>
        <begin position="21"/>
        <end position="144"/>
    </location>
</feature>
<evidence type="ECO:0000259" key="1">
    <source>
        <dbReference type="Pfam" id="PF01590"/>
    </source>
</evidence>
<protein>
    <recommendedName>
        <fullName evidence="1">GAF domain-containing protein</fullName>
    </recommendedName>
</protein>
<dbReference type="Proteomes" id="UP000324974">
    <property type="component" value="Chromosome"/>
</dbReference>
<name>A0A5C1A6X6_9BACT</name>
<organism evidence="2 3">
    <name type="scientific">Limnoglobus roseus</name>
    <dbReference type="NCBI Taxonomy" id="2598579"/>
    <lineage>
        <taxon>Bacteria</taxon>
        <taxon>Pseudomonadati</taxon>
        <taxon>Planctomycetota</taxon>
        <taxon>Planctomycetia</taxon>
        <taxon>Gemmatales</taxon>
        <taxon>Gemmataceae</taxon>
        <taxon>Limnoglobus</taxon>
    </lineage>
</organism>